<keyword evidence="2" id="KW-0812">Transmembrane</keyword>
<keyword evidence="7" id="KW-1185">Reference proteome</keyword>
<keyword evidence="3" id="KW-1133">Transmembrane helix</keyword>
<dbReference type="eggNOG" id="COG3339">
    <property type="taxonomic scope" value="Bacteria"/>
</dbReference>
<dbReference type="STRING" id="1384054.N790_07475"/>
<name>A0A091B8B7_9GAMM</name>
<dbReference type="EMBL" id="AVCH01000158">
    <property type="protein sequence ID" value="KFN47762.1"/>
    <property type="molecule type" value="Genomic_DNA"/>
</dbReference>
<dbReference type="AlphaFoldDB" id="A0A091B8B7"/>
<dbReference type="RefSeq" id="WP_052385804.1">
    <property type="nucleotide sequence ID" value="NZ_AVCH01000158.1"/>
</dbReference>
<gene>
    <name evidence="6" type="ORF">N790_07475</name>
</gene>
<dbReference type="PATRIC" id="fig|1384054.3.peg.1497"/>
<evidence type="ECO:0000259" key="5">
    <source>
        <dbReference type="Pfam" id="PF06803"/>
    </source>
</evidence>
<comment type="subcellular location">
    <subcellularLocation>
        <location evidence="1">Endomembrane system</location>
        <topology evidence="1">Multi-pass membrane protein</topology>
    </subcellularLocation>
</comment>
<evidence type="ECO:0000256" key="3">
    <source>
        <dbReference type="ARBA" id="ARBA00022989"/>
    </source>
</evidence>
<evidence type="ECO:0000313" key="6">
    <source>
        <dbReference type="EMBL" id="KFN47762.1"/>
    </source>
</evidence>
<dbReference type="Proteomes" id="UP000029392">
    <property type="component" value="Unassembled WGS sequence"/>
</dbReference>
<organism evidence="6 7">
    <name type="scientific">Arenimonas malthae CC-JY-1</name>
    <dbReference type="NCBI Taxonomy" id="1384054"/>
    <lineage>
        <taxon>Bacteria</taxon>
        <taxon>Pseudomonadati</taxon>
        <taxon>Pseudomonadota</taxon>
        <taxon>Gammaproteobacteria</taxon>
        <taxon>Lysobacterales</taxon>
        <taxon>Lysobacteraceae</taxon>
        <taxon>Arenimonas</taxon>
    </lineage>
</organism>
<evidence type="ECO:0000313" key="7">
    <source>
        <dbReference type="Proteomes" id="UP000029392"/>
    </source>
</evidence>
<sequence>MRITFELEPSDIERFHEALERADRRVASADECDIVAAARHGLETLPIDCAPGYIRRRMQEVARLVDMLEDEAWALPQVERGEVLKLLAYFSDPEDLIPDDVAVIGLLDDAIMLELLLRRIRHVVAAYADFCAARRAQAEAAGGDERIANARDLARARERLHARMRRRRVREAVIAAAAKAEAAPAG</sequence>
<protein>
    <recommendedName>
        <fullName evidence="5">DUF1232 domain-containing protein</fullName>
    </recommendedName>
</protein>
<dbReference type="InterPro" id="IPR010652">
    <property type="entry name" value="DUF1232"/>
</dbReference>
<reference evidence="6 7" key="1">
    <citation type="submission" date="2013-09" db="EMBL/GenBank/DDBJ databases">
        <title>Genome sequencing of Arenimonas malthae.</title>
        <authorList>
            <person name="Chen F."/>
            <person name="Wang G."/>
        </authorList>
    </citation>
    <scope>NUCLEOTIDE SEQUENCE [LARGE SCALE GENOMIC DNA]</scope>
    <source>
        <strain evidence="6 7">CC-JY-1</strain>
    </source>
</reference>
<evidence type="ECO:0000256" key="4">
    <source>
        <dbReference type="ARBA" id="ARBA00023136"/>
    </source>
</evidence>
<dbReference type="Pfam" id="PF06803">
    <property type="entry name" value="DUF1232"/>
    <property type="match status" value="1"/>
</dbReference>
<comment type="caution">
    <text evidence="6">The sequence shown here is derived from an EMBL/GenBank/DDBJ whole genome shotgun (WGS) entry which is preliminary data.</text>
</comment>
<feature type="domain" description="DUF1232" evidence="5">
    <location>
        <begin position="86"/>
        <end position="113"/>
    </location>
</feature>
<dbReference type="GO" id="GO:0012505">
    <property type="term" value="C:endomembrane system"/>
    <property type="evidence" value="ECO:0007669"/>
    <property type="project" value="UniProtKB-SubCell"/>
</dbReference>
<evidence type="ECO:0000256" key="1">
    <source>
        <dbReference type="ARBA" id="ARBA00004127"/>
    </source>
</evidence>
<keyword evidence="4" id="KW-0472">Membrane</keyword>
<accession>A0A091B8B7</accession>
<evidence type="ECO:0000256" key="2">
    <source>
        <dbReference type="ARBA" id="ARBA00022692"/>
    </source>
</evidence>
<proteinExistence type="predicted"/>